<feature type="region of interest" description="Disordered" evidence="1">
    <location>
        <begin position="28"/>
        <end position="49"/>
    </location>
</feature>
<evidence type="ECO:0000313" key="3">
    <source>
        <dbReference type="Proteomes" id="UP000632138"/>
    </source>
</evidence>
<protein>
    <submittedName>
        <fullName evidence="2">Uncharacterized protein</fullName>
    </submittedName>
</protein>
<dbReference type="Proteomes" id="UP000632138">
    <property type="component" value="Unassembled WGS sequence"/>
</dbReference>
<evidence type="ECO:0000313" key="2">
    <source>
        <dbReference type="EMBL" id="MBM2619974.1"/>
    </source>
</evidence>
<keyword evidence="3" id="KW-1185">Reference proteome</keyword>
<evidence type="ECO:0000256" key="1">
    <source>
        <dbReference type="SAM" id="MobiDB-lite"/>
    </source>
</evidence>
<proteinExistence type="predicted"/>
<comment type="caution">
    <text evidence="2">The sequence shown here is derived from an EMBL/GenBank/DDBJ whole genome shotgun (WGS) entry which is preliminary data.</text>
</comment>
<dbReference type="EMBL" id="JAENHP010000012">
    <property type="protein sequence ID" value="MBM2619974.1"/>
    <property type="molecule type" value="Genomic_DNA"/>
</dbReference>
<organism evidence="2 3">
    <name type="scientific">Paractinoplanes ovalisporus</name>
    <dbReference type="NCBI Taxonomy" id="2810368"/>
    <lineage>
        <taxon>Bacteria</taxon>
        <taxon>Bacillati</taxon>
        <taxon>Actinomycetota</taxon>
        <taxon>Actinomycetes</taxon>
        <taxon>Micromonosporales</taxon>
        <taxon>Micromonosporaceae</taxon>
        <taxon>Paractinoplanes</taxon>
    </lineage>
</organism>
<name>A0ABS2AJF1_9ACTN</name>
<feature type="region of interest" description="Disordered" evidence="1">
    <location>
        <begin position="58"/>
        <end position="77"/>
    </location>
</feature>
<accession>A0ABS2AJF1</accession>
<gene>
    <name evidence="2" type="ORF">JIG36_31120</name>
</gene>
<dbReference type="RefSeq" id="WP_203379943.1">
    <property type="nucleotide sequence ID" value="NZ_JAENHP010000012.1"/>
</dbReference>
<sequence>MEAFFRVPAVCPRELRGVLARSIEDARVGRSESVTEGPGGNGVNIVTDNFGENASDELSRRAENEGHMPREAMKIDL</sequence>
<reference evidence="2 3" key="1">
    <citation type="submission" date="2021-01" db="EMBL/GenBank/DDBJ databases">
        <title>Actinoplanes sp. nov. LDG1-06 isolated from lichen.</title>
        <authorList>
            <person name="Saeng-In P."/>
            <person name="Phongsopitanun W."/>
            <person name="Kanchanasin P."/>
            <person name="Yuki M."/>
            <person name="Kudo T."/>
            <person name="Ohkuma M."/>
            <person name="Tanasupawat S."/>
        </authorList>
    </citation>
    <scope>NUCLEOTIDE SEQUENCE [LARGE SCALE GENOMIC DNA]</scope>
    <source>
        <strain evidence="2 3">LDG1-06</strain>
    </source>
</reference>